<evidence type="ECO:0000313" key="3">
    <source>
        <dbReference type="EMBL" id="PZV36283.1"/>
    </source>
</evidence>
<sequence length="118" mass="12586">MADDPNEAATPRPTQREAQEALEKQVAQLKREINKINRTLAERAEEVVEEATGWYDGAADRAGRTAQALRSGAQSVSGAVQDNPGTVSTAFILGAAMGLLLGVTLNSGGSSRDRWFSR</sequence>
<feature type="transmembrane region" description="Helical" evidence="2">
    <location>
        <begin position="87"/>
        <end position="108"/>
    </location>
</feature>
<evidence type="ECO:0000256" key="2">
    <source>
        <dbReference type="SAM" id="Phobius"/>
    </source>
</evidence>
<name>A0A2W7CIE3_9HYPH</name>
<dbReference type="RefSeq" id="WP_111546607.1">
    <property type="nucleotide sequence ID" value="NZ_MZXV01000051.1"/>
</dbReference>
<reference evidence="4" key="1">
    <citation type="submission" date="2017-03" db="EMBL/GenBank/DDBJ databases">
        <authorList>
            <person name="Safronova V.I."/>
            <person name="Sazanova A.L."/>
            <person name="Chirak E.R."/>
        </authorList>
    </citation>
    <scope>NUCLEOTIDE SEQUENCE [LARGE SCALE GENOMIC DNA]</scope>
    <source>
        <strain evidence="4">Ach-343</strain>
    </source>
</reference>
<proteinExistence type="predicted"/>
<keyword evidence="2" id="KW-1133">Transmembrane helix</keyword>
<keyword evidence="2" id="KW-0812">Transmembrane</keyword>
<evidence type="ECO:0000256" key="1">
    <source>
        <dbReference type="SAM" id="MobiDB-lite"/>
    </source>
</evidence>
<dbReference type="AlphaFoldDB" id="A0A2W7CIE3"/>
<evidence type="ECO:0000313" key="4">
    <source>
        <dbReference type="Proteomes" id="UP000248616"/>
    </source>
</evidence>
<dbReference type="OrthoDB" id="8083449at2"/>
<feature type="compositionally biased region" description="Basic and acidic residues" evidence="1">
    <location>
        <begin position="14"/>
        <end position="23"/>
    </location>
</feature>
<feature type="region of interest" description="Disordered" evidence="1">
    <location>
        <begin position="1"/>
        <end position="23"/>
    </location>
</feature>
<protein>
    <recommendedName>
        <fullName evidence="5">DUF883 domain-containing protein</fullName>
    </recommendedName>
</protein>
<gene>
    <name evidence="3" type="ORF">B5V02_24160</name>
</gene>
<dbReference type="Proteomes" id="UP000248616">
    <property type="component" value="Unassembled WGS sequence"/>
</dbReference>
<accession>A0A2W7CIE3</accession>
<evidence type="ECO:0008006" key="5">
    <source>
        <dbReference type="Google" id="ProtNLM"/>
    </source>
</evidence>
<comment type="caution">
    <text evidence="3">The sequence shown here is derived from an EMBL/GenBank/DDBJ whole genome shotgun (WGS) entry which is preliminary data.</text>
</comment>
<keyword evidence="2" id="KW-0472">Membrane</keyword>
<dbReference type="EMBL" id="MZXV01000051">
    <property type="protein sequence ID" value="PZV36283.1"/>
    <property type="molecule type" value="Genomic_DNA"/>
</dbReference>
<keyword evidence="4" id="KW-1185">Reference proteome</keyword>
<organism evidence="3 4">
    <name type="scientific">Mesorhizobium kowhaii</name>
    <dbReference type="NCBI Taxonomy" id="1300272"/>
    <lineage>
        <taxon>Bacteria</taxon>
        <taxon>Pseudomonadati</taxon>
        <taxon>Pseudomonadota</taxon>
        <taxon>Alphaproteobacteria</taxon>
        <taxon>Hyphomicrobiales</taxon>
        <taxon>Phyllobacteriaceae</taxon>
        <taxon>Mesorhizobium</taxon>
    </lineage>
</organism>